<dbReference type="GO" id="GO:0005975">
    <property type="term" value="P:carbohydrate metabolic process"/>
    <property type="evidence" value="ECO:0007669"/>
    <property type="project" value="InterPro"/>
</dbReference>
<dbReference type="UniPathway" id="UPA00378"/>
<feature type="transmembrane region" description="Helical" evidence="11">
    <location>
        <begin position="37"/>
        <end position="54"/>
    </location>
</feature>
<evidence type="ECO:0000256" key="6">
    <source>
        <dbReference type="ARBA" id="ARBA00022692"/>
    </source>
</evidence>
<dbReference type="GO" id="GO:0006688">
    <property type="term" value="P:glycosphingolipid biosynthetic process"/>
    <property type="evidence" value="ECO:0007669"/>
    <property type="project" value="TreeGrafter"/>
</dbReference>
<dbReference type="PRINTS" id="PR02050">
    <property type="entry name" value="B14GALTRFASE"/>
</dbReference>
<dbReference type="VEuPathDB" id="VectorBase:BGLAX_042049"/>
<keyword evidence="8 11" id="KW-1133">Transmembrane helix</keyword>
<dbReference type="OrthoDB" id="10016069at2759"/>
<comment type="function">
    <text evidence="11">Catalyses the transfer of galactose onto proteins or lipids.</text>
</comment>
<evidence type="ECO:0000256" key="2">
    <source>
        <dbReference type="ARBA" id="ARBA00004922"/>
    </source>
</evidence>
<keyword evidence="6 11" id="KW-0812">Transmembrane</keyword>
<evidence type="ECO:0000256" key="3">
    <source>
        <dbReference type="ARBA" id="ARBA00005735"/>
    </source>
</evidence>
<keyword evidence="10 11" id="KW-0325">Glycoprotein</keyword>
<name>A0A2C9JIR9_BIOGL</name>
<dbReference type="SUPFAM" id="SSF53448">
    <property type="entry name" value="Nucleotide-diphospho-sugar transferases"/>
    <property type="match status" value="1"/>
</dbReference>
<dbReference type="PANTHER" id="PTHR19300">
    <property type="entry name" value="BETA-1,4-GALACTOSYLTRANSFERASE"/>
    <property type="match status" value="1"/>
</dbReference>
<protein>
    <recommendedName>
        <fullName evidence="11">Beta-1,4-galactosyltransferase</fullName>
        <ecNumber evidence="11">2.4.1.-</ecNumber>
    </recommendedName>
</protein>
<dbReference type="KEGG" id="bgt:106068703"/>
<dbReference type="PANTHER" id="PTHR19300:SF57">
    <property type="entry name" value="BETA-1,4-N-ACETYLGALACTOSAMINYLTRANSFERASE"/>
    <property type="match status" value="1"/>
</dbReference>
<evidence type="ECO:0000256" key="11">
    <source>
        <dbReference type="RuleBase" id="RU368121"/>
    </source>
</evidence>
<evidence type="ECO:0000313" key="15">
    <source>
        <dbReference type="Proteomes" id="UP000076420"/>
    </source>
</evidence>
<keyword evidence="7 11" id="KW-0735">Signal-anchor</keyword>
<dbReference type="GO" id="GO:0005794">
    <property type="term" value="C:Golgi apparatus"/>
    <property type="evidence" value="ECO:0007669"/>
    <property type="project" value="TreeGrafter"/>
</dbReference>
<evidence type="ECO:0000256" key="9">
    <source>
        <dbReference type="ARBA" id="ARBA00023136"/>
    </source>
</evidence>
<evidence type="ECO:0000256" key="8">
    <source>
        <dbReference type="ARBA" id="ARBA00022989"/>
    </source>
</evidence>
<dbReference type="EC" id="2.4.1.-" evidence="11"/>
<evidence type="ECO:0000313" key="14">
    <source>
        <dbReference type="EnsemblMetazoa" id="BGLB003123-PE"/>
    </source>
</evidence>
<proteinExistence type="inferred from homology"/>
<evidence type="ECO:0000256" key="4">
    <source>
        <dbReference type="ARBA" id="ARBA00022676"/>
    </source>
</evidence>
<keyword evidence="9 11" id="KW-0472">Membrane</keyword>
<evidence type="ECO:0000259" key="13">
    <source>
        <dbReference type="Pfam" id="PF13733"/>
    </source>
</evidence>
<dbReference type="AlphaFoldDB" id="A0A2C9JIR9"/>
<sequence>MAQQIPRNTIVCLAQKTRVTFAAKSLINRCPKRILRLRNICILVSFLISVIFLYKLSFISNRNTGQCVQNKTTLLILPRTNIDYDDVSLDVLSLRHKLQQQPNQTQDIQVQQLPHQRNLSSSRCSKLPPTLVGRLDTDKNLISFKQLGLKFQHLFNHGRLQPRDCQALQRLAIIIPFRKRWSHLIVLLNNLIPLLSRQQADVHFFVVEQSSRSTFNRGALQNVGFLEALQLGQFDCFIFHDVDLVPLNDKNLYRCGDNPRHFSVAINKYSYSLLYPGYFGGVVGLSTQQYRDINGNSNLYVGWGGEDDDLLERILNKGYYISRYATDLSKYDMIQHGMDEGNKPNPFRLMLLETARVRQEVDGLTSMQYNKTITDLILFTLITVDIDNEQLLRVRTAQWRCANGLYLRSTRIHLYVFIVNDGLFVLQTQ</sequence>
<feature type="domain" description="Galactosyltransferase C-terminal" evidence="12">
    <location>
        <begin position="260"/>
        <end position="336"/>
    </location>
</feature>
<evidence type="ECO:0000256" key="10">
    <source>
        <dbReference type="ARBA" id="ARBA00023180"/>
    </source>
</evidence>
<evidence type="ECO:0000256" key="5">
    <source>
        <dbReference type="ARBA" id="ARBA00022679"/>
    </source>
</evidence>
<dbReference type="GO" id="GO:0008378">
    <property type="term" value="F:galactosyltransferase activity"/>
    <property type="evidence" value="ECO:0007669"/>
    <property type="project" value="TreeGrafter"/>
</dbReference>
<dbReference type="InterPro" id="IPR029044">
    <property type="entry name" value="Nucleotide-diphossugar_trans"/>
</dbReference>
<reference evidence="14" key="1">
    <citation type="submission" date="2020-05" db="UniProtKB">
        <authorList>
            <consortium name="EnsemblMetazoa"/>
        </authorList>
    </citation>
    <scope>IDENTIFICATION</scope>
    <source>
        <strain evidence="14">BB02</strain>
    </source>
</reference>
<dbReference type="CDD" id="cd00899">
    <property type="entry name" value="b4GalT"/>
    <property type="match status" value="1"/>
</dbReference>
<dbReference type="VEuPathDB" id="VectorBase:BGLB003123"/>
<dbReference type="GO" id="GO:0033842">
    <property type="term" value="F:N-acetyl-beta-glucosaminyl-derivative 4-beta-N-acetylgalactosaminyltransferase activity"/>
    <property type="evidence" value="ECO:0007669"/>
    <property type="project" value="TreeGrafter"/>
</dbReference>
<feature type="domain" description="Galactosyltransferase N-terminal" evidence="13">
    <location>
        <begin position="124"/>
        <end position="255"/>
    </location>
</feature>
<organism evidence="14 15">
    <name type="scientific">Biomphalaria glabrata</name>
    <name type="common">Bloodfluke planorb</name>
    <name type="synonym">Freshwater snail</name>
    <dbReference type="NCBI Taxonomy" id="6526"/>
    <lineage>
        <taxon>Eukaryota</taxon>
        <taxon>Metazoa</taxon>
        <taxon>Spiralia</taxon>
        <taxon>Lophotrochozoa</taxon>
        <taxon>Mollusca</taxon>
        <taxon>Gastropoda</taxon>
        <taxon>Heterobranchia</taxon>
        <taxon>Euthyneura</taxon>
        <taxon>Panpulmonata</taxon>
        <taxon>Hygrophila</taxon>
        <taxon>Lymnaeoidea</taxon>
        <taxon>Planorbidae</taxon>
        <taxon>Biomphalaria</taxon>
    </lineage>
</organism>
<dbReference type="Gene3D" id="3.90.550.10">
    <property type="entry name" value="Spore Coat Polysaccharide Biosynthesis Protein SpsA, Chain A"/>
    <property type="match status" value="1"/>
</dbReference>
<evidence type="ECO:0000259" key="12">
    <source>
        <dbReference type="Pfam" id="PF02709"/>
    </source>
</evidence>
<evidence type="ECO:0000256" key="1">
    <source>
        <dbReference type="ARBA" id="ARBA00004606"/>
    </source>
</evidence>
<dbReference type="Pfam" id="PF02709">
    <property type="entry name" value="Glyco_transf_7C"/>
    <property type="match status" value="1"/>
</dbReference>
<keyword evidence="4 11" id="KW-0328">Glycosyltransferase</keyword>
<gene>
    <name evidence="14" type="primary">106068703</name>
</gene>
<comment type="pathway">
    <text evidence="2 11">Protein modification; protein glycosylation.</text>
</comment>
<dbReference type="EnsemblMetazoa" id="BGLB003123-RE">
    <property type="protein sequence ID" value="BGLB003123-PE"/>
    <property type="gene ID" value="BGLB003123"/>
</dbReference>
<comment type="subcellular location">
    <subcellularLocation>
        <location evidence="1">Membrane</location>
        <topology evidence="1">Single-pass type II membrane protein</topology>
    </subcellularLocation>
</comment>
<dbReference type="GO" id="GO:0016020">
    <property type="term" value="C:membrane"/>
    <property type="evidence" value="ECO:0007669"/>
    <property type="project" value="UniProtKB-SubCell"/>
</dbReference>
<dbReference type="InterPro" id="IPR027791">
    <property type="entry name" value="Galactosyl_T_C"/>
</dbReference>
<evidence type="ECO:0000256" key="7">
    <source>
        <dbReference type="ARBA" id="ARBA00022968"/>
    </source>
</evidence>
<dbReference type="InterPro" id="IPR003859">
    <property type="entry name" value="Galactosyl_T"/>
</dbReference>
<comment type="similarity">
    <text evidence="3 11">Belongs to the glycosyltransferase 7 family.</text>
</comment>
<accession>A0A2C9JIR9</accession>
<dbReference type="Proteomes" id="UP000076420">
    <property type="component" value="Unassembled WGS sequence"/>
</dbReference>
<dbReference type="Pfam" id="PF13733">
    <property type="entry name" value="Glyco_transf_7N"/>
    <property type="match status" value="1"/>
</dbReference>
<keyword evidence="5 11" id="KW-0808">Transferase</keyword>
<dbReference type="InterPro" id="IPR027995">
    <property type="entry name" value="Galactosyl_T_N"/>
</dbReference>